<name>A0A512IJL4_9HYPH</name>
<dbReference type="InterPro" id="IPR037883">
    <property type="entry name" value="Knr4/Smi1-like_sf"/>
</dbReference>
<evidence type="ECO:0000259" key="1">
    <source>
        <dbReference type="SMART" id="SM00860"/>
    </source>
</evidence>
<reference evidence="2 3" key="1">
    <citation type="submission" date="2019-07" db="EMBL/GenBank/DDBJ databases">
        <title>Whole genome shotgun sequence of Methylobacterium haplocladii NBRC 107714.</title>
        <authorList>
            <person name="Hosoyama A."/>
            <person name="Uohara A."/>
            <person name="Ohji S."/>
            <person name="Ichikawa N."/>
        </authorList>
    </citation>
    <scope>NUCLEOTIDE SEQUENCE [LARGE SCALE GENOMIC DNA]</scope>
    <source>
        <strain evidence="2 3">NBRC 107714</strain>
    </source>
</reference>
<dbReference type="Pfam" id="PF09346">
    <property type="entry name" value="SMI1_KNR4"/>
    <property type="match status" value="1"/>
</dbReference>
<protein>
    <recommendedName>
        <fullName evidence="1">Knr4/Smi1-like domain-containing protein</fullName>
    </recommendedName>
</protein>
<dbReference type="SUPFAM" id="SSF160631">
    <property type="entry name" value="SMI1/KNR4-like"/>
    <property type="match status" value="1"/>
</dbReference>
<gene>
    <name evidence="2" type="ORF">MHA02_02770</name>
</gene>
<dbReference type="RefSeq" id="WP_147076188.1">
    <property type="nucleotide sequence ID" value="NZ_BJZT01000003.1"/>
</dbReference>
<comment type="caution">
    <text evidence="2">The sequence shown here is derived from an EMBL/GenBank/DDBJ whole genome shotgun (WGS) entry which is preliminary data.</text>
</comment>
<dbReference type="Gene3D" id="3.40.1580.10">
    <property type="entry name" value="SMI1/KNR4-like"/>
    <property type="match status" value="1"/>
</dbReference>
<evidence type="ECO:0000313" key="3">
    <source>
        <dbReference type="Proteomes" id="UP000321258"/>
    </source>
</evidence>
<sequence length="200" mass="21217">MWQRVFTEFRPGLLSTEADLDRAEAELGFALPASYRAFARECGAGRIGGQLRIATPVPEPAVDLVTRAHVIAHSVAVAIDSLSENALTRDEPHRFTVEGDSDAALMERAAFFGETESGSFLFWDVTPGSAEYEIWALGADLETIHFGGADLLALVRGLQGAEILHILGGAEAPLPASFEGDDAEALARIGAEAVPAEGRA</sequence>
<dbReference type="Proteomes" id="UP000321258">
    <property type="component" value="Unassembled WGS sequence"/>
</dbReference>
<keyword evidence="3" id="KW-1185">Reference proteome</keyword>
<dbReference type="OrthoDB" id="7988904at2"/>
<dbReference type="SMART" id="SM00860">
    <property type="entry name" value="SMI1_KNR4"/>
    <property type="match status" value="1"/>
</dbReference>
<feature type="domain" description="Knr4/Smi1-like" evidence="1">
    <location>
        <begin position="14"/>
        <end position="138"/>
    </location>
</feature>
<dbReference type="InterPro" id="IPR018958">
    <property type="entry name" value="Knr4/Smi1-like_dom"/>
</dbReference>
<proteinExistence type="predicted"/>
<dbReference type="EMBL" id="BJZT01000003">
    <property type="protein sequence ID" value="GEO97889.1"/>
    <property type="molecule type" value="Genomic_DNA"/>
</dbReference>
<organism evidence="2 3">
    <name type="scientific">Methylobacterium haplocladii</name>
    <dbReference type="NCBI Taxonomy" id="1176176"/>
    <lineage>
        <taxon>Bacteria</taxon>
        <taxon>Pseudomonadati</taxon>
        <taxon>Pseudomonadota</taxon>
        <taxon>Alphaproteobacteria</taxon>
        <taxon>Hyphomicrobiales</taxon>
        <taxon>Methylobacteriaceae</taxon>
        <taxon>Methylobacterium</taxon>
    </lineage>
</organism>
<dbReference type="AlphaFoldDB" id="A0A512IJL4"/>
<accession>A0A512IJL4</accession>
<evidence type="ECO:0000313" key="2">
    <source>
        <dbReference type="EMBL" id="GEO97889.1"/>
    </source>
</evidence>